<proteinExistence type="predicted"/>
<dbReference type="InterPro" id="IPR021986">
    <property type="entry name" value="Spherulin4"/>
</dbReference>
<reference evidence="2 3" key="1">
    <citation type="journal article" date="2016" name="Mol. Biol. Evol.">
        <title>Comparative Genomics of Early-Diverging Mushroom-Forming Fungi Provides Insights into the Origins of Lignocellulose Decay Capabilities.</title>
        <authorList>
            <person name="Nagy L.G."/>
            <person name="Riley R."/>
            <person name="Tritt A."/>
            <person name="Adam C."/>
            <person name="Daum C."/>
            <person name="Floudas D."/>
            <person name="Sun H."/>
            <person name="Yadav J.S."/>
            <person name="Pangilinan J."/>
            <person name="Larsson K.H."/>
            <person name="Matsuura K."/>
            <person name="Barry K."/>
            <person name="Labutti K."/>
            <person name="Kuo R."/>
            <person name="Ohm R.A."/>
            <person name="Bhattacharya S.S."/>
            <person name="Shirouzu T."/>
            <person name="Yoshinaga Y."/>
            <person name="Martin F.M."/>
            <person name="Grigoriev I.V."/>
            <person name="Hibbett D.S."/>
        </authorList>
    </citation>
    <scope>NUCLEOTIDE SEQUENCE [LARGE SCALE GENOMIC DNA]</scope>
    <source>
        <strain evidence="2 3">HHB12029</strain>
    </source>
</reference>
<protein>
    <recommendedName>
        <fullName evidence="4">Spherulation-specific family 4</fullName>
    </recommendedName>
</protein>
<dbReference type="InParanoid" id="A0A165H792"/>
<gene>
    <name evidence="2" type="ORF">EXIGLDRAFT_95092</name>
</gene>
<keyword evidence="3" id="KW-1185">Reference proteome</keyword>
<keyword evidence="1" id="KW-0732">Signal</keyword>
<feature type="chain" id="PRO_5007858519" description="Spherulation-specific family 4" evidence="1">
    <location>
        <begin position="21"/>
        <end position="271"/>
    </location>
</feature>
<evidence type="ECO:0000256" key="1">
    <source>
        <dbReference type="SAM" id="SignalP"/>
    </source>
</evidence>
<accession>A0A165H792</accession>
<evidence type="ECO:0008006" key="4">
    <source>
        <dbReference type="Google" id="ProtNLM"/>
    </source>
</evidence>
<dbReference type="PANTHER" id="PTHR35040:SF7">
    <property type="entry name" value="FIBRONECTIN TYPE-III DOMAIN-CONTAINING PROTEIN-RELATED"/>
    <property type="match status" value="1"/>
</dbReference>
<dbReference type="OrthoDB" id="5342184at2759"/>
<evidence type="ECO:0000313" key="2">
    <source>
        <dbReference type="EMBL" id="KZV91551.1"/>
    </source>
</evidence>
<name>A0A165H792_EXIGL</name>
<dbReference type="Pfam" id="PF12138">
    <property type="entry name" value="Spherulin4"/>
    <property type="match status" value="1"/>
</dbReference>
<organism evidence="2 3">
    <name type="scientific">Exidia glandulosa HHB12029</name>
    <dbReference type="NCBI Taxonomy" id="1314781"/>
    <lineage>
        <taxon>Eukaryota</taxon>
        <taxon>Fungi</taxon>
        <taxon>Dikarya</taxon>
        <taxon>Basidiomycota</taxon>
        <taxon>Agaricomycotina</taxon>
        <taxon>Agaricomycetes</taxon>
        <taxon>Auriculariales</taxon>
        <taxon>Exidiaceae</taxon>
        <taxon>Exidia</taxon>
    </lineage>
</organism>
<dbReference type="AlphaFoldDB" id="A0A165H792"/>
<dbReference type="PANTHER" id="PTHR35040">
    <property type="match status" value="1"/>
</dbReference>
<sequence>MVRALQILFPLYIPPSGCSGTGVCNWQPLYDVIHAYPALQFNVIVNPASGPGPSGSLPDVEYKAGISALNAYPNARTIGYIASHNGTKPALAYQDEIKTYSGWSSYRAANIAVHGIFIDETNTDTAKIPYFSNFSTAIHKTFGDNALVVHNPGVITPQAFFNAIQKDVFVTFENFYNKMWVSDTIFTTTNPTYKNTPHERQAAILHNFNGSIPTDLVNVTDTVGELYDMKYIYITDQPEYNTSSTILSRFAASVNGTNTFMSQHPEWFPRA</sequence>
<dbReference type="Proteomes" id="UP000077266">
    <property type="component" value="Unassembled WGS sequence"/>
</dbReference>
<dbReference type="EMBL" id="KV426025">
    <property type="protein sequence ID" value="KZV91551.1"/>
    <property type="molecule type" value="Genomic_DNA"/>
</dbReference>
<feature type="signal peptide" evidence="1">
    <location>
        <begin position="1"/>
        <end position="20"/>
    </location>
</feature>
<evidence type="ECO:0000313" key="3">
    <source>
        <dbReference type="Proteomes" id="UP000077266"/>
    </source>
</evidence>